<dbReference type="RefSeq" id="YP_007379176.1">
    <property type="nucleotide sequence ID" value="NC_020159.1"/>
</dbReference>
<evidence type="ECO:0000313" key="1">
    <source>
        <dbReference type="EMBL" id="AGC34365.1"/>
    </source>
</evidence>
<dbReference type="KEGG" id="vg:14477235"/>
<sequence>MFASKNPNETPEPTTEDELLATRLECLWFGISGVEDFEGLLFIRENNSIHVEADGERKGGSYLIIDSEEAFRGLLKWAKAKVTCYTGRTSPEGVGL</sequence>
<keyword evidence="2" id="KW-1185">Reference proteome</keyword>
<dbReference type="Proteomes" id="UP000011138">
    <property type="component" value="Segment"/>
</dbReference>
<dbReference type="EMBL" id="KC117376">
    <property type="protein sequence ID" value="AGC34365.1"/>
    <property type="molecule type" value="Genomic_DNA"/>
</dbReference>
<reference evidence="1 2" key="1">
    <citation type="journal article" date="2013" name="J. Virol.">
        <title>Insights into head-tailed viruses infecting extremely halophilic archaea.</title>
        <authorList>
            <person name="Pietila M.K."/>
            <person name="Laurinmaki P."/>
            <person name="Russell D.A."/>
            <person name="Ko C.C."/>
            <person name="Jacobs-Sera D."/>
            <person name="Butcher S.J."/>
            <person name="Bamford D.H."/>
            <person name="Hendrix R.W."/>
        </authorList>
    </citation>
    <scope>NUCLEOTIDE SEQUENCE [LARGE SCALE GENOMIC DNA]</scope>
</reference>
<dbReference type="OrthoDB" id="33375at10239"/>
<evidence type="ECO:0000313" key="2">
    <source>
        <dbReference type="Proteomes" id="UP000011138"/>
    </source>
</evidence>
<protein>
    <submittedName>
        <fullName evidence="1">Uncharacterized protein</fullName>
    </submittedName>
</protein>
<accession>L7TK56</accession>
<proteinExistence type="predicted"/>
<dbReference type="GeneID" id="14477235"/>
<gene>
    <name evidence="1" type="primary">98</name>
    <name evidence="1" type="ORF">HSTV2_98</name>
</gene>
<organism evidence="1 2">
    <name type="scientific">Halorubrum sodomense tailed virus 2</name>
    <dbReference type="NCBI Taxonomy" id="1262527"/>
    <lineage>
        <taxon>Viruses</taxon>
        <taxon>Duplodnaviria</taxon>
        <taxon>Heunggongvirae</taxon>
        <taxon>Uroviricota</taxon>
        <taxon>Caudoviricetes</taxon>
        <taxon>Thumleimavirales</taxon>
        <taxon>Hafunaviridae</taxon>
        <taxon>Mincapvirus</taxon>
        <taxon>Mincapvirus eilatense</taxon>
        <taxon>Mincapvirus HSTV2</taxon>
    </lineage>
</organism>
<name>L7TK56_9CAUD</name>